<feature type="compositionally biased region" description="Low complexity" evidence="1">
    <location>
        <begin position="78"/>
        <end position="92"/>
    </location>
</feature>
<organism evidence="2 3">
    <name type="scientific">Actinophytocola gossypii</name>
    <dbReference type="NCBI Taxonomy" id="2812003"/>
    <lineage>
        <taxon>Bacteria</taxon>
        <taxon>Bacillati</taxon>
        <taxon>Actinomycetota</taxon>
        <taxon>Actinomycetes</taxon>
        <taxon>Pseudonocardiales</taxon>
        <taxon>Pseudonocardiaceae</taxon>
    </lineage>
</organism>
<evidence type="ECO:0000256" key="1">
    <source>
        <dbReference type="SAM" id="MobiDB-lite"/>
    </source>
</evidence>
<comment type="caution">
    <text evidence="2">The sequence shown here is derived from an EMBL/GenBank/DDBJ whole genome shotgun (WGS) entry which is preliminary data.</text>
</comment>
<feature type="compositionally biased region" description="Basic and acidic residues" evidence="1">
    <location>
        <begin position="95"/>
        <end position="106"/>
    </location>
</feature>
<sequence length="442" mass="46788">MGSVPAASSASDDQPHGLAPLAGLQSRSDAPEPTATEPGGDPQVPAISESDLSPAALHGPPTDLRPPPTLGPPPDVPDPTSGDHSIDSSSSGDSDEVRPTVEDEPSHGPPRPTHAFSLPPLADELPPFQLPPRATLDSAAGPFRRSPLPPEPESLELSPPPPEPPPVRALHPVTNGLRAVPPLDEPAAVWQAPPADPVSPATNGSPRPRPRHASPAETTRTVLVGLPVGDYLSLWVNDELTYWRLADPDAVRARLGAGIEARSEVEDRRFRETALLDPDANTLFLADRFRDSTGRLGGPTTALEPATEDEARRAADDKAISALYHWLGEVALAAGERDELVAVEVGGWTATASPRVEVTLRTDGEEWHSVVEASPVPVDAPVWRDQQPVDGDTQLLVSPATDRTIRAAGLLTRFAVGTWSLHPFQLGLTFGPNPTLSETPTR</sequence>
<dbReference type="RefSeq" id="WP_260191345.1">
    <property type="nucleotide sequence ID" value="NZ_JAFFZE010000010.1"/>
</dbReference>
<proteinExistence type="predicted"/>
<feature type="compositionally biased region" description="Pro residues" evidence="1">
    <location>
        <begin position="63"/>
        <end position="77"/>
    </location>
</feature>
<gene>
    <name evidence="2" type="ORF">JT362_12660</name>
</gene>
<dbReference type="Proteomes" id="UP001156441">
    <property type="component" value="Unassembled WGS sequence"/>
</dbReference>
<accession>A0ABT2J873</accession>
<dbReference type="EMBL" id="JAFFZE010000010">
    <property type="protein sequence ID" value="MCT2583968.1"/>
    <property type="molecule type" value="Genomic_DNA"/>
</dbReference>
<feature type="compositionally biased region" description="Polar residues" evidence="1">
    <location>
        <begin position="1"/>
        <end position="12"/>
    </location>
</feature>
<protein>
    <submittedName>
        <fullName evidence="2">Uncharacterized protein</fullName>
    </submittedName>
</protein>
<evidence type="ECO:0000313" key="3">
    <source>
        <dbReference type="Proteomes" id="UP001156441"/>
    </source>
</evidence>
<feature type="compositionally biased region" description="Pro residues" evidence="1">
    <location>
        <begin position="147"/>
        <end position="167"/>
    </location>
</feature>
<keyword evidence="3" id="KW-1185">Reference proteome</keyword>
<feature type="region of interest" description="Disordered" evidence="1">
    <location>
        <begin position="1"/>
        <end position="218"/>
    </location>
</feature>
<reference evidence="2 3" key="1">
    <citation type="submission" date="2021-02" db="EMBL/GenBank/DDBJ databases">
        <title>Actinophytocola xerophila sp. nov., isolated from soil of cotton cropping field.</title>
        <authorList>
            <person name="Huang R."/>
            <person name="Chen X."/>
            <person name="Ge X."/>
            <person name="Liu W."/>
        </authorList>
    </citation>
    <scope>NUCLEOTIDE SEQUENCE [LARGE SCALE GENOMIC DNA]</scope>
    <source>
        <strain evidence="2 3">S1-96</strain>
    </source>
</reference>
<name>A0ABT2J873_9PSEU</name>
<evidence type="ECO:0000313" key="2">
    <source>
        <dbReference type="EMBL" id="MCT2583968.1"/>
    </source>
</evidence>